<accession>A0A183F989</accession>
<dbReference type="SUPFAM" id="SSF55718">
    <property type="entry name" value="SCP-like"/>
    <property type="match status" value="1"/>
</dbReference>
<reference evidence="2 3" key="1">
    <citation type="submission" date="2018-11" db="EMBL/GenBank/DDBJ databases">
        <authorList>
            <consortium name="Pathogen Informatics"/>
        </authorList>
    </citation>
    <scope>NUCLEOTIDE SEQUENCE [LARGE SCALE GENOMIC DNA]</scope>
</reference>
<evidence type="ECO:0000259" key="1">
    <source>
        <dbReference type="Pfam" id="PF02036"/>
    </source>
</evidence>
<protein>
    <submittedName>
        <fullName evidence="4">SCP2 domain-containing protein</fullName>
    </submittedName>
</protein>
<feature type="domain" description="SCP2" evidence="1">
    <location>
        <begin position="1"/>
        <end position="22"/>
    </location>
</feature>
<sequence length="29" mass="3266">MAKKLKIKGDLPKAMKLEGLLKKLNKSKL</sequence>
<organism evidence="3 4">
    <name type="scientific">Heligmosomoides polygyrus</name>
    <name type="common">Parasitic roundworm</name>
    <dbReference type="NCBI Taxonomy" id="6339"/>
    <lineage>
        <taxon>Eukaryota</taxon>
        <taxon>Metazoa</taxon>
        <taxon>Ecdysozoa</taxon>
        <taxon>Nematoda</taxon>
        <taxon>Chromadorea</taxon>
        <taxon>Rhabditida</taxon>
        <taxon>Rhabditina</taxon>
        <taxon>Rhabditomorpha</taxon>
        <taxon>Strongyloidea</taxon>
        <taxon>Heligmosomidae</taxon>
        <taxon>Heligmosomoides</taxon>
    </lineage>
</organism>
<dbReference type="WBParaSite" id="HPBE_0000273101-mRNA-1">
    <property type="protein sequence ID" value="HPBE_0000273101-mRNA-1"/>
    <property type="gene ID" value="HPBE_0000273101"/>
</dbReference>
<gene>
    <name evidence="2" type="ORF">HPBE_LOCUS2734</name>
</gene>
<dbReference type="AlphaFoldDB" id="A0A183F989"/>
<evidence type="ECO:0000313" key="4">
    <source>
        <dbReference type="WBParaSite" id="HPBE_0000273101-mRNA-1"/>
    </source>
</evidence>
<evidence type="ECO:0000313" key="3">
    <source>
        <dbReference type="Proteomes" id="UP000050761"/>
    </source>
</evidence>
<evidence type="ECO:0000313" key="2">
    <source>
        <dbReference type="EMBL" id="VDO27843.1"/>
    </source>
</evidence>
<dbReference type="InterPro" id="IPR003033">
    <property type="entry name" value="SCP2_sterol-bd_dom"/>
</dbReference>
<dbReference type="EMBL" id="UZAH01004711">
    <property type="protein sequence ID" value="VDO27843.1"/>
    <property type="molecule type" value="Genomic_DNA"/>
</dbReference>
<name>A0A183F989_HELPZ</name>
<proteinExistence type="predicted"/>
<dbReference type="Pfam" id="PF02036">
    <property type="entry name" value="SCP2"/>
    <property type="match status" value="1"/>
</dbReference>
<dbReference type="Proteomes" id="UP000050761">
    <property type="component" value="Unassembled WGS sequence"/>
</dbReference>
<dbReference type="Gene3D" id="3.30.1050.10">
    <property type="entry name" value="SCP2 sterol-binding domain"/>
    <property type="match status" value="1"/>
</dbReference>
<dbReference type="InterPro" id="IPR036527">
    <property type="entry name" value="SCP2_sterol-bd_dom_sf"/>
</dbReference>
<accession>A0A3P7V6Q3</accession>
<keyword evidence="3" id="KW-1185">Reference proteome</keyword>
<reference evidence="4" key="2">
    <citation type="submission" date="2019-09" db="UniProtKB">
        <authorList>
            <consortium name="WormBaseParasite"/>
        </authorList>
    </citation>
    <scope>IDENTIFICATION</scope>
</reference>